<dbReference type="SMART" id="SM00421">
    <property type="entry name" value="HTH_LUXR"/>
    <property type="match status" value="1"/>
</dbReference>
<dbReference type="InterPro" id="IPR001789">
    <property type="entry name" value="Sig_transdc_resp-reg_receiver"/>
</dbReference>
<evidence type="ECO:0000259" key="3">
    <source>
        <dbReference type="PROSITE" id="PS50043"/>
    </source>
</evidence>
<dbReference type="Proteomes" id="UP000095210">
    <property type="component" value="Chromosome"/>
</dbReference>
<evidence type="ECO:0000256" key="2">
    <source>
        <dbReference type="PROSITE-ProRule" id="PRU00169"/>
    </source>
</evidence>
<reference evidence="6" key="1">
    <citation type="submission" date="2016-03" db="EMBL/GenBank/DDBJ databases">
        <title>Complete genome sequence of the type strain Actinoalloteichus hymeniacidonis DSM 45092.</title>
        <authorList>
            <person name="Schaffert L."/>
            <person name="Albersmeier A."/>
            <person name="Winkler A."/>
            <person name="Kalinowski J."/>
            <person name="Zotchev S."/>
            <person name="Ruckert C."/>
        </authorList>
    </citation>
    <scope>NUCLEOTIDE SEQUENCE [LARGE SCALE GENOMIC DNA]</scope>
    <source>
        <strain evidence="6">HPA177(T) (DSM 45092(T))</strain>
    </source>
</reference>
<evidence type="ECO:0000256" key="1">
    <source>
        <dbReference type="ARBA" id="ARBA00023125"/>
    </source>
</evidence>
<dbReference type="GO" id="GO:0000160">
    <property type="term" value="P:phosphorelay signal transduction system"/>
    <property type="evidence" value="ECO:0007669"/>
    <property type="project" value="InterPro"/>
</dbReference>
<dbReference type="KEGG" id="ahm:TL08_19155"/>
<evidence type="ECO:0000259" key="4">
    <source>
        <dbReference type="PROSITE" id="PS50110"/>
    </source>
</evidence>
<dbReference type="PANTHER" id="PTHR43214">
    <property type="entry name" value="TWO-COMPONENT RESPONSE REGULATOR"/>
    <property type="match status" value="1"/>
</dbReference>
<feature type="domain" description="HTH luxR-type" evidence="3">
    <location>
        <begin position="158"/>
        <end position="223"/>
    </location>
</feature>
<dbReference type="GO" id="GO:0006355">
    <property type="term" value="P:regulation of DNA-templated transcription"/>
    <property type="evidence" value="ECO:0007669"/>
    <property type="project" value="InterPro"/>
</dbReference>
<dbReference type="PROSITE" id="PS00622">
    <property type="entry name" value="HTH_LUXR_1"/>
    <property type="match status" value="1"/>
</dbReference>
<dbReference type="InterPro" id="IPR000792">
    <property type="entry name" value="Tscrpt_reg_LuxR_C"/>
</dbReference>
<gene>
    <name evidence="5" type="ORF">TL08_19155</name>
</gene>
<dbReference type="InterPro" id="IPR011006">
    <property type="entry name" value="CheY-like_superfamily"/>
</dbReference>
<sequence>MDDIINGNDDANGPGEEPTRVLLLDRQWFTRSAMRSALEPLGDLEIIGEVADCDEALAVLSVGSPLPDLLVLTDADDPEIVLRRLSQDLPAWPVRVLVVGDEPRPGAVRPPGSVVGFLPRWAGQNQFVAAVRLVAAGFCVLPGLFVTGSENPEIDPPIADDRGPLTVREREVLVLLARGHTNAEISTSLGLGESTVKSHVQNLLIKLGIKNRTSAASYAYEVGLVLPQRVCGVLGQQR</sequence>
<proteinExistence type="predicted"/>
<name>A0AAC9N018_9PSEU</name>
<keyword evidence="6" id="KW-1185">Reference proteome</keyword>
<dbReference type="PROSITE" id="PS50110">
    <property type="entry name" value="RESPONSE_REGULATORY"/>
    <property type="match status" value="1"/>
</dbReference>
<dbReference type="InterPro" id="IPR039420">
    <property type="entry name" value="WalR-like"/>
</dbReference>
<accession>A0AAC9N018</accession>
<comment type="caution">
    <text evidence="2">Lacks conserved residue(s) required for the propagation of feature annotation.</text>
</comment>
<evidence type="ECO:0000313" key="6">
    <source>
        <dbReference type="Proteomes" id="UP000095210"/>
    </source>
</evidence>
<dbReference type="SUPFAM" id="SSF52172">
    <property type="entry name" value="CheY-like"/>
    <property type="match status" value="1"/>
</dbReference>
<dbReference type="SUPFAM" id="SSF46894">
    <property type="entry name" value="C-terminal effector domain of the bipartite response regulators"/>
    <property type="match status" value="1"/>
</dbReference>
<dbReference type="RefSeq" id="WP_084643249.1">
    <property type="nucleotide sequence ID" value="NZ_CP014859.1"/>
</dbReference>
<dbReference type="CDD" id="cd06170">
    <property type="entry name" value="LuxR_C_like"/>
    <property type="match status" value="1"/>
</dbReference>
<keyword evidence="1" id="KW-0238">DNA-binding</keyword>
<dbReference type="GO" id="GO:0003677">
    <property type="term" value="F:DNA binding"/>
    <property type="evidence" value="ECO:0007669"/>
    <property type="project" value="UniProtKB-KW"/>
</dbReference>
<evidence type="ECO:0008006" key="7">
    <source>
        <dbReference type="Google" id="ProtNLM"/>
    </source>
</evidence>
<dbReference type="InterPro" id="IPR016032">
    <property type="entry name" value="Sig_transdc_resp-reg_C-effctor"/>
</dbReference>
<feature type="domain" description="Response regulatory" evidence="4">
    <location>
        <begin position="20"/>
        <end position="135"/>
    </location>
</feature>
<dbReference type="AlphaFoldDB" id="A0AAC9N018"/>
<dbReference type="Gene3D" id="3.40.50.2300">
    <property type="match status" value="1"/>
</dbReference>
<dbReference type="Pfam" id="PF00196">
    <property type="entry name" value="GerE"/>
    <property type="match status" value="1"/>
</dbReference>
<protein>
    <recommendedName>
        <fullName evidence="7">Two component transcriptional regulator, LuxR family</fullName>
    </recommendedName>
</protein>
<dbReference type="PROSITE" id="PS50043">
    <property type="entry name" value="HTH_LUXR_2"/>
    <property type="match status" value="1"/>
</dbReference>
<dbReference type="PRINTS" id="PR00038">
    <property type="entry name" value="HTHLUXR"/>
</dbReference>
<organism evidence="5 6">
    <name type="scientific">Actinoalloteichus hymeniacidonis</name>
    <dbReference type="NCBI Taxonomy" id="340345"/>
    <lineage>
        <taxon>Bacteria</taxon>
        <taxon>Bacillati</taxon>
        <taxon>Actinomycetota</taxon>
        <taxon>Actinomycetes</taxon>
        <taxon>Pseudonocardiales</taxon>
        <taxon>Pseudonocardiaceae</taxon>
        <taxon>Actinoalloteichus</taxon>
    </lineage>
</organism>
<evidence type="ECO:0000313" key="5">
    <source>
        <dbReference type="EMBL" id="AOS64622.1"/>
    </source>
</evidence>
<dbReference type="EMBL" id="CP014859">
    <property type="protein sequence ID" value="AOS64622.1"/>
    <property type="molecule type" value="Genomic_DNA"/>
</dbReference>